<feature type="domain" description="Disease resistance protein winged helix" evidence="9">
    <location>
        <begin position="417"/>
        <end position="486"/>
    </location>
</feature>
<keyword evidence="6" id="KW-0175">Coiled coil</keyword>
<keyword evidence="12" id="KW-1185">Reference proteome</keyword>
<dbReference type="PANTHER" id="PTHR23155:SF1205">
    <property type="entry name" value="DISEASE RESISTANCE PROTEIN RPM1"/>
    <property type="match status" value="1"/>
</dbReference>
<sequence length="877" mass="98403">MAEHIILASLVRPIASLLATEIAGHGQGIVHIGHDVRWLRDELQSMELFLDEVESSGDRSMATEAWVHLMRDIILDSEDVFDVFDATQVRSCSILGYLRAWSKIGARIRNIRNQLSNVSRRRLEYPTKPPADPSHKWAIHGLLASSPLVHDKDTVGLDRDLDVLLQHILGRESELSVVSLVGMGGVGKTTLAKKVYNHPDVMKHFDRSTWVYVSNMMELRGVLREIAKGLIRIPSAEASSLSEGQLQEMLLSSLRGMPFLLVLDDVWDQGLWDVIKLVLPKNNSGSRVLVTTRNIVVAESVVDARSDVHRLQPMSFDDSYDLFCRKAFLKDGMCPDDLKKTAQDIVRKCAGLPLAIVAAGSMMSRKEKTDTEWSSVLNSIQKDLNNGRIGVQQALLLSYKDLPHPLKPCFLLLSVIPYDSEISRKKLVRLWIAEGFVHETDGEKLEITAEKYLMELINRSMIEVAVASSSGRIKACRVHNLFHDLAISLSENGKFSVICRDKGAGTSARRISVQASNLSLRKEHKKRLRSVFIFSNGGPDVLKRNIAAKSFALVRILDLEDGNVLNLPQEIGGLLHLRYLGLRGTKLKKLPRTLQKLYHLQTLDIRKTQINIITFQIKYLRNLRNLEMRQDGQSISVPMGLAQLDKLQVITGLQASAAVVHEIASLTQLQKLSIEDLNNKDTEKLCSSVNNLKELSYLSIFAGDDIKPLDISTLKPSSCLQKLHLAGSLQKLPDWFGQLHNLTKLRLSFSKLEEDPLSVLAQLPNLLFLQLNKAYHGNIMRCCYPGFPKLKIFIITELEKLEEWGVDEGAMPCVLEVWIMLCENLATVPTGLQSLATLQRLRLVGMPRSFIDRLGELGEDFVRVKHIPSIQIIKQFG</sequence>
<name>A0A835E6D2_9POAL</name>
<evidence type="ECO:0000259" key="10">
    <source>
        <dbReference type="Pfam" id="PF23598"/>
    </source>
</evidence>
<dbReference type="InterPro" id="IPR036388">
    <property type="entry name" value="WH-like_DNA-bd_sf"/>
</dbReference>
<dbReference type="OrthoDB" id="690341at2759"/>
<dbReference type="Gene3D" id="3.40.50.300">
    <property type="entry name" value="P-loop containing nucleotide triphosphate hydrolases"/>
    <property type="match status" value="1"/>
</dbReference>
<dbReference type="InterPro" id="IPR058922">
    <property type="entry name" value="WHD_DRP"/>
</dbReference>
<dbReference type="Gene3D" id="1.10.8.430">
    <property type="entry name" value="Helical domain of apoptotic protease-activating factors"/>
    <property type="match status" value="1"/>
</dbReference>
<evidence type="ECO:0000256" key="3">
    <source>
        <dbReference type="ARBA" id="ARBA00022737"/>
    </source>
</evidence>
<dbReference type="PRINTS" id="PR00364">
    <property type="entry name" value="DISEASERSIST"/>
</dbReference>
<dbReference type="GO" id="GO:0002758">
    <property type="term" value="P:innate immune response-activating signaling pathway"/>
    <property type="evidence" value="ECO:0007669"/>
    <property type="project" value="UniProtKB-ARBA"/>
</dbReference>
<reference evidence="11" key="1">
    <citation type="submission" date="2020-07" db="EMBL/GenBank/DDBJ databases">
        <title>Genome sequence and genetic diversity analysis of an under-domesticated orphan crop, white fonio (Digitaria exilis).</title>
        <authorList>
            <person name="Bennetzen J.L."/>
            <person name="Chen S."/>
            <person name="Ma X."/>
            <person name="Wang X."/>
            <person name="Yssel A.E.J."/>
            <person name="Chaluvadi S.R."/>
            <person name="Johnson M."/>
            <person name="Gangashetty P."/>
            <person name="Hamidou F."/>
            <person name="Sanogo M.D."/>
            <person name="Zwaenepoel A."/>
            <person name="Wallace J."/>
            <person name="Van De Peer Y."/>
            <person name="Van Deynze A."/>
        </authorList>
    </citation>
    <scope>NUCLEOTIDE SEQUENCE</scope>
    <source>
        <tissue evidence="11">Leaves</tissue>
    </source>
</reference>
<keyword evidence="2" id="KW-0433">Leucine-rich repeat</keyword>
<dbReference type="InterPro" id="IPR042197">
    <property type="entry name" value="Apaf_helical"/>
</dbReference>
<evidence type="ECO:0000313" key="12">
    <source>
        <dbReference type="Proteomes" id="UP000636709"/>
    </source>
</evidence>
<dbReference type="FunFam" id="3.40.50.300:FF:001091">
    <property type="entry name" value="Probable disease resistance protein At1g61300"/>
    <property type="match status" value="1"/>
</dbReference>
<dbReference type="GO" id="GO:0042742">
    <property type="term" value="P:defense response to bacterium"/>
    <property type="evidence" value="ECO:0007669"/>
    <property type="project" value="UniProtKB-ARBA"/>
</dbReference>
<dbReference type="EMBL" id="JACEFO010002359">
    <property type="protein sequence ID" value="KAF8663876.1"/>
    <property type="molecule type" value="Genomic_DNA"/>
</dbReference>
<feature type="domain" description="NB-ARC" evidence="7">
    <location>
        <begin position="166"/>
        <end position="330"/>
    </location>
</feature>
<dbReference type="GO" id="GO:0043531">
    <property type="term" value="F:ADP binding"/>
    <property type="evidence" value="ECO:0007669"/>
    <property type="project" value="InterPro"/>
</dbReference>
<gene>
    <name evidence="11" type="ORF">HU200_055211</name>
</gene>
<protein>
    <submittedName>
        <fullName evidence="11">Uncharacterized protein</fullName>
    </submittedName>
</protein>
<dbReference type="Gene3D" id="1.20.5.4130">
    <property type="match status" value="1"/>
</dbReference>
<evidence type="ECO:0000256" key="1">
    <source>
        <dbReference type="ARBA" id="ARBA00008894"/>
    </source>
</evidence>
<dbReference type="SUPFAM" id="SSF52058">
    <property type="entry name" value="L domain-like"/>
    <property type="match status" value="1"/>
</dbReference>
<comment type="caution">
    <text evidence="11">The sequence shown here is derived from an EMBL/GenBank/DDBJ whole genome shotgun (WGS) entry which is preliminary data.</text>
</comment>
<comment type="similarity">
    <text evidence="1">Belongs to the disease resistance NB-LRR family.</text>
</comment>
<evidence type="ECO:0000256" key="5">
    <source>
        <dbReference type="ARBA" id="ARBA00022821"/>
    </source>
</evidence>
<dbReference type="SUPFAM" id="SSF52540">
    <property type="entry name" value="P-loop containing nucleoside triphosphate hydrolases"/>
    <property type="match status" value="1"/>
</dbReference>
<evidence type="ECO:0000256" key="6">
    <source>
        <dbReference type="ARBA" id="ARBA00023054"/>
    </source>
</evidence>
<dbReference type="Proteomes" id="UP000636709">
    <property type="component" value="Unassembled WGS sequence"/>
</dbReference>
<dbReference type="InterPro" id="IPR027417">
    <property type="entry name" value="P-loop_NTPase"/>
</dbReference>
<feature type="domain" description="Disease resistance N-terminal" evidence="8">
    <location>
        <begin position="7"/>
        <end position="90"/>
    </location>
</feature>
<evidence type="ECO:0000313" key="11">
    <source>
        <dbReference type="EMBL" id="KAF8663876.1"/>
    </source>
</evidence>
<proteinExistence type="inferred from homology"/>
<dbReference type="Gene3D" id="1.10.10.10">
    <property type="entry name" value="Winged helix-like DNA-binding domain superfamily/Winged helix DNA-binding domain"/>
    <property type="match status" value="1"/>
</dbReference>
<dbReference type="InterPro" id="IPR002182">
    <property type="entry name" value="NB-ARC"/>
</dbReference>
<dbReference type="InterPro" id="IPR041118">
    <property type="entry name" value="Rx_N"/>
</dbReference>
<dbReference type="Pfam" id="PF23559">
    <property type="entry name" value="WHD_DRP"/>
    <property type="match status" value="1"/>
</dbReference>
<dbReference type="GO" id="GO:0009626">
    <property type="term" value="P:plant-type hypersensitive response"/>
    <property type="evidence" value="ECO:0007669"/>
    <property type="project" value="UniProtKB-ARBA"/>
</dbReference>
<dbReference type="InterPro" id="IPR055414">
    <property type="entry name" value="LRR_R13L4/SHOC2-like"/>
</dbReference>
<dbReference type="Pfam" id="PF23598">
    <property type="entry name" value="LRR_14"/>
    <property type="match status" value="1"/>
</dbReference>
<dbReference type="InterPro" id="IPR044974">
    <property type="entry name" value="Disease_R_plants"/>
</dbReference>
<dbReference type="FunFam" id="1.10.10.10:FF:000322">
    <property type="entry name" value="Probable disease resistance protein At1g63360"/>
    <property type="match status" value="1"/>
</dbReference>
<accession>A0A835E6D2</accession>
<keyword evidence="3" id="KW-0677">Repeat</keyword>
<evidence type="ECO:0000259" key="8">
    <source>
        <dbReference type="Pfam" id="PF18052"/>
    </source>
</evidence>
<evidence type="ECO:0000256" key="2">
    <source>
        <dbReference type="ARBA" id="ARBA00022614"/>
    </source>
</evidence>
<dbReference type="AlphaFoldDB" id="A0A835E6D2"/>
<dbReference type="Pfam" id="PF00931">
    <property type="entry name" value="NB-ARC"/>
    <property type="match status" value="1"/>
</dbReference>
<keyword evidence="4" id="KW-0547">Nucleotide-binding</keyword>
<dbReference type="InterPro" id="IPR032675">
    <property type="entry name" value="LRR_dom_sf"/>
</dbReference>
<organism evidence="11 12">
    <name type="scientific">Digitaria exilis</name>
    <dbReference type="NCBI Taxonomy" id="1010633"/>
    <lineage>
        <taxon>Eukaryota</taxon>
        <taxon>Viridiplantae</taxon>
        <taxon>Streptophyta</taxon>
        <taxon>Embryophyta</taxon>
        <taxon>Tracheophyta</taxon>
        <taxon>Spermatophyta</taxon>
        <taxon>Magnoliopsida</taxon>
        <taxon>Liliopsida</taxon>
        <taxon>Poales</taxon>
        <taxon>Poaceae</taxon>
        <taxon>PACMAD clade</taxon>
        <taxon>Panicoideae</taxon>
        <taxon>Panicodae</taxon>
        <taxon>Paniceae</taxon>
        <taxon>Anthephorinae</taxon>
        <taxon>Digitaria</taxon>
    </lineage>
</organism>
<dbReference type="Pfam" id="PF18052">
    <property type="entry name" value="Rx_N"/>
    <property type="match status" value="1"/>
</dbReference>
<evidence type="ECO:0000256" key="4">
    <source>
        <dbReference type="ARBA" id="ARBA00022741"/>
    </source>
</evidence>
<keyword evidence="5" id="KW-0611">Plant defense</keyword>
<dbReference type="PANTHER" id="PTHR23155">
    <property type="entry name" value="DISEASE RESISTANCE PROTEIN RP"/>
    <property type="match status" value="1"/>
</dbReference>
<evidence type="ECO:0000259" key="7">
    <source>
        <dbReference type="Pfam" id="PF00931"/>
    </source>
</evidence>
<feature type="domain" description="Disease resistance R13L4/SHOC-2-like LRR" evidence="10">
    <location>
        <begin position="528"/>
        <end position="842"/>
    </location>
</feature>
<dbReference type="Gene3D" id="3.80.10.10">
    <property type="entry name" value="Ribonuclease Inhibitor"/>
    <property type="match status" value="2"/>
</dbReference>
<evidence type="ECO:0000259" key="9">
    <source>
        <dbReference type="Pfam" id="PF23559"/>
    </source>
</evidence>